<sequence>MMSMPQKRWTLIIIVTVLLFCGTYVVSHFYRFLISPLSSTQTFRVLVEPGTSVHHLLKDLHTKGYMPHPRFFLVLAYLKGATDKLKPGEYQVDAGTTPSQLLDKIMAGKAIFYRFTIVEGWTFSQLMAALNHVMVIKHQLNLHSPEPILAQLGFPPRNPEGLFYSATYYFSTDTTDSELLKWSYLLLKKKLQAAWKNRAAHLPYRTSYHALIAASLVEKETAIAKERPMIAGVIERRLKAGIPLQIDASVIYGLGMHYTGKLTIEDLHHDTPYNTYLRKGLPPTPIANPSYASLEAVLHPDHRKNLYFVAKGDGTHQFSEDLTEHNWAVQRYQLNQHYPYVKKTKPCQRFWYMSQSMRLFFCQLNEFR</sequence>
<reference evidence="8" key="1">
    <citation type="submission" date="2006-04" db="EMBL/GenBank/DDBJ databases">
        <authorList>
            <person name="Seshadri R."/>
            <person name="Federici B.A."/>
        </authorList>
    </citation>
    <scope>NUCLEOTIDE SEQUENCE [LARGE SCALE GENOMIC DNA]</scope>
</reference>
<dbReference type="PANTHER" id="PTHR30518">
    <property type="entry name" value="ENDOLYTIC MUREIN TRANSGLYCOSYLASE"/>
    <property type="match status" value="1"/>
</dbReference>
<dbReference type="PANTHER" id="PTHR30518:SF2">
    <property type="entry name" value="ENDOLYTIC MUREIN TRANSGLYCOSYLASE"/>
    <property type="match status" value="1"/>
</dbReference>
<dbReference type="EMBL" id="AAQJ02000001">
    <property type="protein sequence ID" value="EDP46908.1"/>
    <property type="molecule type" value="Genomic_DNA"/>
</dbReference>
<evidence type="ECO:0000256" key="5">
    <source>
        <dbReference type="ARBA" id="ARBA00023239"/>
    </source>
</evidence>
<keyword evidence="6 7" id="KW-0961">Cell wall biogenesis/degradation</keyword>
<gene>
    <name evidence="7" type="primary">mltG</name>
    <name evidence="8" type="ORF">RICGR_0750</name>
</gene>
<reference evidence="8" key="2">
    <citation type="submission" date="2007-10" db="EMBL/GenBank/DDBJ databases">
        <authorList>
            <person name="Myers G.S."/>
        </authorList>
    </citation>
    <scope>NUCLEOTIDE SEQUENCE [LARGE SCALE GENOMIC DNA]</scope>
</reference>
<comment type="caution">
    <text evidence="8">The sequence shown here is derived from an EMBL/GenBank/DDBJ whole genome shotgun (WGS) entry which is preliminary data.</text>
</comment>
<keyword evidence="4 7" id="KW-0472">Membrane</keyword>
<name>A8PMJ8_9COXI</name>
<evidence type="ECO:0000256" key="6">
    <source>
        <dbReference type="ARBA" id="ARBA00023316"/>
    </source>
</evidence>
<comment type="similarity">
    <text evidence="7">Belongs to the transglycosylase MltG family.</text>
</comment>
<keyword evidence="9" id="KW-1185">Reference proteome</keyword>
<dbReference type="OrthoDB" id="9814591at2"/>
<dbReference type="GO" id="GO:0009252">
    <property type="term" value="P:peptidoglycan biosynthetic process"/>
    <property type="evidence" value="ECO:0007669"/>
    <property type="project" value="UniProtKB-UniRule"/>
</dbReference>
<proteinExistence type="inferred from homology"/>
<accession>A8PMJ8</accession>
<dbReference type="GO" id="GO:0005886">
    <property type="term" value="C:plasma membrane"/>
    <property type="evidence" value="ECO:0007669"/>
    <property type="project" value="UniProtKB-UniRule"/>
</dbReference>
<keyword evidence="3 7" id="KW-1133">Transmembrane helix</keyword>
<comment type="catalytic activity">
    <reaction evidence="7">
        <text>a peptidoglycan chain = a peptidoglycan chain with N-acetyl-1,6-anhydromuramyl-[peptide] at the reducing end + a peptidoglycan chain with N-acetylglucosamine at the non-reducing end.</text>
        <dbReference type="EC" id="4.2.2.29"/>
    </reaction>
</comment>
<dbReference type="Pfam" id="PF02618">
    <property type="entry name" value="YceG"/>
    <property type="match status" value="1"/>
</dbReference>
<dbReference type="InterPro" id="IPR003770">
    <property type="entry name" value="MLTG-like"/>
</dbReference>
<dbReference type="Gene3D" id="3.30.1490.480">
    <property type="entry name" value="Endolytic murein transglycosylase"/>
    <property type="match status" value="1"/>
</dbReference>
<dbReference type="AlphaFoldDB" id="A8PMJ8"/>
<keyword evidence="1 7" id="KW-1003">Cell membrane</keyword>
<dbReference type="GO" id="GO:0071555">
    <property type="term" value="P:cell wall organization"/>
    <property type="evidence" value="ECO:0007669"/>
    <property type="project" value="UniProtKB-KW"/>
</dbReference>
<protein>
    <recommendedName>
        <fullName evidence="7">Endolytic murein transglycosylase</fullName>
        <ecNumber evidence="7">4.2.2.29</ecNumber>
    </recommendedName>
    <alternativeName>
        <fullName evidence="7">Peptidoglycan lytic transglycosylase</fullName>
    </alternativeName>
    <alternativeName>
        <fullName evidence="7">Peptidoglycan polymerization terminase</fullName>
    </alternativeName>
</protein>
<evidence type="ECO:0000256" key="3">
    <source>
        <dbReference type="ARBA" id="ARBA00022989"/>
    </source>
</evidence>
<keyword evidence="2 7" id="KW-0812">Transmembrane</keyword>
<evidence type="ECO:0000256" key="7">
    <source>
        <dbReference type="HAMAP-Rule" id="MF_02065"/>
    </source>
</evidence>
<dbReference type="CDD" id="cd08010">
    <property type="entry name" value="MltG_like"/>
    <property type="match status" value="1"/>
</dbReference>
<evidence type="ECO:0000256" key="4">
    <source>
        <dbReference type="ARBA" id="ARBA00023136"/>
    </source>
</evidence>
<dbReference type="STRING" id="59196.RICGR_0750"/>
<organism evidence="8 9">
    <name type="scientific">Rickettsiella grylli</name>
    <dbReference type="NCBI Taxonomy" id="59196"/>
    <lineage>
        <taxon>Bacteria</taxon>
        <taxon>Pseudomonadati</taxon>
        <taxon>Pseudomonadota</taxon>
        <taxon>Gammaproteobacteria</taxon>
        <taxon>Legionellales</taxon>
        <taxon>Coxiellaceae</taxon>
        <taxon>Rickettsiella</taxon>
    </lineage>
</organism>
<dbReference type="eggNOG" id="COG1559">
    <property type="taxonomic scope" value="Bacteria"/>
</dbReference>
<dbReference type="HAMAP" id="MF_02065">
    <property type="entry name" value="MltG"/>
    <property type="match status" value="1"/>
</dbReference>
<dbReference type="EC" id="4.2.2.29" evidence="7"/>
<dbReference type="Gene3D" id="3.30.160.60">
    <property type="entry name" value="Classic Zinc Finger"/>
    <property type="match status" value="1"/>
</dbReference>
<dbReference type="Proteomes" id="UP000054075">
    <property type="component" value="Unassembled WGS sequence"/>
</dbReference>
<feature type="site" description="Important for catalytic activity" evidence="7">
    <location>
        <position position="220"/>
    </location>
</feature>
<evidence type="ECO:0000256" key="1">
    <source>
        <dbReference type="ARBA" id="ARBA00022475"/>
    </source>
</evidence>
<keyword evidence="7" id="KW-0997">Cell inner membrane</keyword>
<evidence type="ECO:0000313" key="9">
    <source>
        <dbReference type="Proteomes" id="UP000054075"/>
    </source>
</evidence>
<evidence type="ECO:0000313" key="8">
    <source>
        <dbReference type="EMBL" id="EDP46908.1"/>
    </source>
</evidence>
<dbReference type="GO" id="GO:0008932">
    <property type="term" value="F:lytic endotransglycosylase activity"/>
    <property type="evidence" value="ECO:0007669"/>
    <property type="project" value="UniProtKB-UniRule"/>
</dbReference>
<keyword evidence="5 7" id="KW-0456">Lyase</keyword>
<dbReference type="NCBIfam" id="TIGR00247">
    <property type="entry name" value="endolytic transglycosylase MltG"/>
    <property type="match status" value="1"/>
</dbReference>
<comment type="function">
    <text evidence="7">Functions as a peptidoglycan terminase that cleaves nascent peptidoglycan strands endolytically to terminate their elongation.</text>
</comment>
<evidence type="ECO:0000256" key="2">
    <source>
        <dbReference type="ARBA" id="ARBA00022692"/>
    </source>
</evidence>